<dbReference type="RefSeq" id="WP_343795504.1">
    <property type="nucleotide sequence ID" value="NZ_BAAADJ010000003.1"/>
</dbReference>
<evidence type="ECO:0000259" key="1">
    <source>
        <dbReference type="PROSITE" id="PS50819"/>
    </source>
</evidence>
<dbReference type="Proteomes" id="UP001500782">
    <property type="component" value="Unassembled WGS sequence"/>
</dbReference>
<evidence type="ECO:0000313" key="3">
    <source>
        <dbReference type="Proteomes" id="UP001500782"/>
    </source>
</evidence>
<dbReference type="PROSITE" id="PS50819">
    <property type="entry name" value="INTEIN_ENDONUCLEASE"/>
    <property type="match status" value="1"/>
</dbReference>
<dbReference type="EMBL" id="BAAADJ010000003">
    <property type="protein sequence ID" value="GAA0314885.1"/>
    <property type="molecule type" value="Genomic_DNA"/>
</dbReference>
<sequence>MPRNPGVTDEQIIRMYKSKMPFKKMKAVTGLSDRGIRNVIHKHGVQMNREQYSGQPRKHQVNEDFFKTWTHEMAWVLGLFVTDGHVNKQTHSIVFSQKDEQILRLIAKHMEADYVLASTGPTRLTPSLIINSKKIKNDLESLGIHPNKSMTVPFPEVPAQYLPSFIEGVIEGDGWVQRKGYVMNVTTASFHFANGLLSTFQSWELRSEITSTKNQKGNSIYRVWVKGKYDLPKLAKIIYNDATMEYSSYKKKYMSQRLNEL</sequence>
<dbReference type="SUPFAM" id="SSF55608">
    <property type="entry name" value="Homing endonucleases"/>
    <property type="match status" value="2"/>
</dbReference>
<accession>A0ABN0VQP7</accession>
<dbReference type="Pfam" id="PF14528">
    <property type="entry name" value="LAGLIDADG_3"/>
    <property type="match status" value="2"/>
</dbReference>
<dbReference type="InterPro" id="IPR004042">
    <property type="entry name" value="Intein_endonuc_central"/>
</dbReference>
<protein>
    <recommendedName>
        <fullName evidence="1">DOD-type homing endonuclease domain-containing protein</fullName>
    </recommendedName>
</protein>
<dbReference type="Gene3D" id="3.10.28.10">
    <property type="entry name" value="Homing endonucleases"/>
    <property type="match status" value="1"/>
</dbReference>
<proteinExistence type="predicted"/>
<dbReference type="InterPro" id="IPR027434">
    <property type="entry name" value="Homing_endonucl"/>
</dbReference>
<dbReference type="InterPro" id="IPR004860">
    <property type="entry name" value="LAGLIDADG_dom"/>
</dbReference>
<comment type="caution">
    <text evidence="2">The sequence shown here is derived from an EMBL/GenBank/DDBJ whole genome shotgun (WGS) entry which is preliminary data.</text>
</comment>
<keyword evidence="3" id="KW-1185">Reference proteome</keyword>
<gene>
    <name evidence="2" type="ORF">GCM10008967_01740</name>
</gene>
<name>A0ABN0VQP7_9BACI</name>
<reference evidence="2 3" key="1">
    <citation type="journal article" date="2019" name="Int. J. Syst. Evol. Microbiol.">
        <title>The Global Catalogue of Microorganisms (GCM) 10K type strain sequencing project: providing services to taxonomists for standard genome sequencing and annotation.</title>
        <authorList>
            <consortium name="The Broad Institute Genomics Platform"/>
            <consortium name="The Broad Institute Genome Sequencing Center for Infectious Disease"/>
            <person name="Wu L."/>
            <person name="Ma J."/>
        </authorList>
    </citation>
    <scope>NUCLEOTIDE SEQUENCE [LARGE SCALE GENOMIC DNA]</scope>
    <source>
        <strain evidence="2 3">JCM 9731</strain>
    </source>
</reference>
<evidence type="ECO:0000313" key="2">
    <source>
        <dbReference type="EMBL" id="GAA0314885.1"/>
    </source>
</evidence>
<organism evidence="2 3">
    <name type="scientific">Bacillus carboniphilus</name>
    <dbReference type="NCBI Taxonomy" id="86663"/>
    <lineage>
        <taxon>Bacteria</taxon>
        <taxon>Bacillati</taxon>
        <taxon>Bacillota</taxon>
        <taxon>Bacilli</taxon>
        <taxon>Bacillales</taxon>
        <taxon>Bacillaceae</taxon>
        <taxon>Bacillus</taxon>
    </lineage>
</organism>
<feature type="domain" description="DOD-type homing endonuclease" evidence="1">
    <location>
        <begin position="76"/>
        <end position="205"/>
    </location>
</feature>